<proteinExistence type="predicted"/>
<dbReference type="GO" id="GO:0016757">
    <property type="term" value="F:glycosyltransferase activity"/>
    <property type="evidence" value="ECO:0007669"/>
    <property type="project" value="InterPro"/>
</dbReference>
<feature type="domain" description="Glycosyl transferase family 1" evidence="1">
    <location>
        <begin position="249"/>
        <end position="419"/>
    </location>
</feature>
<evidence type="ECO:0000313" key="3">
    <source>
        <dbReference type="Proteomes" id="UP000406735"/>
    </source>
</evidence>
<dbReference type="RefSeq" id="WP_153080863.1">
    <property type="nucleotide sequence ID" value="NZ_VZAU01000008.1"/>
</dbReference>
<dbReference type="Pfam" id="PF00534">
    <property type="entry name" value="Glycos_transf_1"/>
    <property type="match status" value="1"/>
</dbReference>
<dbReference type="Gene3D" id="3.40.50.2000">
    <property type="entry name" value="Glycogen Phosphorylase B"/>
    <property type="match status" value="1"/>
</dbReference>
<keyword evidence="2" id="KW-0808">Transferase</keyword>
<accession>A0A6A7VTN3</accession>
<dbReference type="EMBL" id="VZCY01000071">
    <property type="protein sequence ID" value="MQN09987.1"/>
    <property type="molecule type" value="Genomic_DNA"/>
</dbReference>
<dbReference type="SUPFAM" id="SSF53756">
    <property type="entry name" value="UDP-Glycosyltransferase/glycogen phosphorylase"/>
    <property type="match status" value="1"/>
</dbReference>
<organism evidence="2 3">
    <name type="scientific">Segatella copri</name>
    <dbReference type="NCBI Taxonomy" id="165179"/>
    <lineage>
        <taxon>Bacteria</taxon>
        <taxon>Pseudomonadati</taxon>
        <taxon>Bacteroidota</taxon>
        <taxon>Bacteroidia</taxon>
        <taxon>Bacteroidales</taxon>
        <taxon>Prevotellaceae</taxon>
        <taxon>Segatella</taxon>
    </lineage>
</organism>
<gene>
    <name evidence="2" type="ORF">F7D97_08650</name>
</gene>
<name>A0A6A7VTN3_9BACT</name>
<comment type="caution">
    <text evidence="2">The sequence shown here is derived from an EMBL/GenBank/DDBJ whole genome shotgun (WGS) entry which is preliminary data.</text>
</comment>
<dbReference type="PANTHER" id="PTHR12526:SF637">
    <property type="entry name" value="GLYCOSYLTRANSFERASE EPSF-RELATED"/>
    <property type="match status" value="1"/>
</dbReference>
<evidence type="ECO:0000313" key="2">
    <source>
        <dbReference type="EMBL" id="MQN09987.1"/>
    </source>
</evidence>
<dbReference type="InterPro" id="IPR001296">
    <property type="entry name" value="Glyco_trans_1"/>
</dbReference>
<sequence length="445" mass="50889">MQKLKILYIAGVSPYHFANMIYDCMMALENAGHDVDFITLYEFDNQKSNMYNIYSLPLLYKLRKLYQSLPLLVKLRKSLIRRKNIIHEKRKLSKDGYYMEHMVERVSPVPVNLIFNKVDKKYDLIITSVWENIISAETLRALYEHYDVPIIMHAADMYPFTGGCQYPGKCLNYLNECGFCPILGGEKKDDQTHLNYLYKKEVYSRINCALVSNSYMLEEAKKCGLFENVLLKKKIFTVNENVYFPHNIDTSRALLGIPKNKKFVLFARYVNPAQNPRKGIKEMVDALILFCKDKNKEELDSMCLMLAGVPCEDMYGKLPITVIDLGFLSTGKLIKAYSASTAFISPSISDAGPSMVNQSIMCGTPVICFKVGTALDVIEHKKNGYKADLANIQDLANGFEYLWSLNVNEYSTMRENARQIGLERQSLACYANVIFATYVELLNVK</sequence>
<dbReference type="PANTHER" id="PTHR12526">
    <property type="entry name" value="GLYCOSYLTRANSFERASE"/>
    <property type="match status" value="1"/>
</dbReference>
<protein>
    <submittedName>
        <fullName evidence="2">Glycosyltransferase</fullName>
    </submittedName>
</protein>
<evidence type="ECO:0000259" key="1">
    <source>
        <dbReference type="Pfam" id="PF00534"/>
    </source>
</evidence>
<reference evidence="2 3" key="1">
    <citation type="submission" date="2019-09" db="EMBL/GenBank/DDBJ databases">
        <title>Distinct polysaccharide growth profiles of human intestinal Prevotella copri isolates.</title>
        <authorList>
            <person name="Fehlner-Peach H."/>
            <person name="Magnabosco C."/>
            <person name="Raghavan V."/>
            <person name="Scher J.U."/>
            <person name="Tett A."/>
            <person name="Cox L.M."/>
            <person name="Gottsegen C."/>
            <person name="Watters A."/>
            <person name="Wiltshire- Gordon J.D."/>
            <person name="Segata N."/>
            <person name="Bonneau R."/>
            <person name="Littman D.R."/>
        </authorList>
    </citation>
    <scope>NUCLEOTIDE SEQUENCE [LARGE SCALE GENOMIC DNA]</scope>
    <source>
        <strain evidence="3">iK21513</strain>
    </source>
</reference>
<dbReference type="AlphaFoldDB" id="A0A6A7VTN3"/>
<dbReference type="Proteomes" id="UP000406735">
    <property type="component" value="Unassembled WGS sequence"/>
</dbReference>